<dbReference type="PATRIC" id="fig|362413.3.peg.2830"/>
<organism evidence="3 4">
    <name type="scientific">Flavobacterium aquidurense</name>
    <dbReference type="NCBI Taxonomy" id="362413"/>
    <lineage>
        <taxon>Bacteria</taxon>
        <taxon>Pseudomonadati</taxon>
        <taxon>Bacteroidota</taxon>
        <taxon>Flavobacteriia</taxon>
        <taxon>Flavobacteriales</taxon>
        <taxon>Flavobacteriaceae</taxon>
        <taxon>Flavobacterium</taxon>
    </lineage>
</organism>
<proteinExistence type="predicted"/>
<dbReference type="Proteomes" id="UP000050443">
    <property type="component" value="Unassembled WGS sequence"/>
</dbReference>
<dbReference type="Pfam" id="PF18962">
    <property type="entry name" value="Por_Secre_tail"/>
    <property type="match status" value="1"/>
</dbReference>
<reference evidence="3 4" key="1">
    <citation type="submission" date="2014-09" db="EMBL/GenBank/DDBJ databases">
        <title>Genome sequence of Flavobacterium aquidurense RC62.</title>
        <authorList>
            <person name="Kim J.F."/>
            <person name="Kwak M.-J."/>
        </authorList>
    </citation>
    <scope>NUCLEOTIDE SEQUENCE [LARGE SCALE GENOMIC DNA]</scope>
    <source>
        <strain evidence="3 4">RC62</strain>
    </source>
</reference>
<gene>
    <name evidence="3" type="ORF">RC62_2880</name>
</gene>
<keyword evidence="1" id="KW-0732">Signal</keyword>
<evidence type="ECO:0000256" key="1">
    <source>
        <dbReference type="ARBA" id="ARBA00022729"/>
    </source>
</evidence>
<dbReference type="STRING" id="362413.RC62_2880"/>
<dbReference type="OrthoDB" id="1266341at2"/>
<sequence length="151" mass="17407">MRYYVAFLVFGFSILTKAQQKITFNYDSAGNQILRELCLSGCSQSAKQAEEVKEIAALTEDDLLKFSSEDVISYYPNPVKEELYIKWELQEGNYITSIQVFSLTGQLLRSYSPNLHNTSQNIPFQEYPRGVYAVMLYYKNGDQKSIKIIKQ</sequence>
<evidence type="ECO:0000259" key="2">
    <source>
        <dbReference type="Pfam" id="PF18962"/>
    </source>
</evidence>
<dbReference type="RefSeq" id="WP_055098443.1">
    <property type="nucleotide sequence ID" value="NZ_JRLF01000015.1"/>
</dbReference>
<evidence type="ECO:0000313" key="4">
    <source>
        <dbReference type="Proteomes" id="UP000050443"/>
    </source>
</evidence>
<dbReference type="EMBL" id="JRLF01000015">
    <property type="protein sequence ID" value="KQB37714.1"/>
    <property type="molecule type" value="Genomic_DNA"/>
</dbReference>
<accession>A0A0Q0RNE9</accession>
<dbReference type="InterPro" id="IPR026444">
    <property type="entry name" value="Secre_tail"/>
</dbReference>
<name>A0A0Q0RNE9_9FLAO</name>
<evidence type="ECO:0000313" key="3">
    <source>
        <dbReference type="EMBL" id="KQB37714.1"/>
    </source>
</evidence>
<dbReference type="AlphaFoldDB" id="A0A0Q0RNE9"/>
<protein>
    <submittedName>
        <fullName evidence="3">Por secretion system C-terminal sorting domain containing protein</fullName>
    </submittedName>
</protein>
<feature type="domain" description="Secretion system C-terminal sorting" evidence="2">
    <location>
        <begin position="75"/>
        <end position="144"/>
    </location>
</feature>
<comment type="caution">
    <text evidence="3">The sequence shown here is derived from an EMBL/GenBank/DDBJ whole genome shotgun (WGS) entry which is preliminary data.</text>
</comment>
<dbReference type="NCBIfam" id="TIGR04183">
    <property type="entry name" value="Por_Secre_tail"/>
    <property type="match status" value="1"/>
</dbReference>